<dbReference type="VEuPathDB" id="VectorBase:ISCW019954"/>
<proteinExistence type="predicted"/>
<feature type="non-terminal residue" evidence="1">
    <location>
        <position position="1"/>
    </location>
</feature>
<accession>B7PW78</accession>
<dbReference type="EMBL" id="DS806212">
    <property type="protein sequence ID" value="EEC10850.1"/>
    <property type="molecule type" value="Genomic_DNA"/>
</dbReference>
<dbReference type="EMBL" id="ABJB010124979">
    <property type="status" value="NOT_ANNOTATED_CDS"/>
    <property type="molecule type" value="Genomic_DNA"/>
</dbReference>
<dbReference type="PaxDb" id="6945-B7PW78"/>
<keyword evidence="3" id="KW-1185">Reference proteome</keyword>
<reference evidence="1 3" key="1">
    <citation type="submission" date="2008-03" db="EMBL/GenBank/DDBJ databases">
        <title>Annotation of Ixodes scapularis.</title>
        <authorList>
            <consortium name="Ixodes scapularis Genome Project Consortium"/>
            <person name="Caler E."/>
            <person name="Hannick L.I."/>
            <person name="Bidwell S."/>
            <person name="Joardar V."/>
            <person name="Thiagarajan M."/>
            <person name="Amedeo P."/>
            <person name="Galinsky K.J."/>
            <person name="Schobel S."/>
            <person name="Inman J."/>
            <person name="Hostetler J."/>
            <person name="Miller J."/>
            <person name="Hammond M."/>
            <person name="Megy K."/>
            <person name="Lawson D."/>
            <person name="Kodira C."/>
            <person name="Sutton G."/>
            <person name="Meyer J."/>
            <person name="Hill C.A."/>
            <person name="Birren B."/>
            <person name="Nene V."/>
            <person name="Collins F."/>
            <person name="Alarcon-Chaidez F."/>
            <person name="Wikel S."/>
            <person name="Strausberg R."/>
        </authorList>
    </citation>
    <scope>NUCLEOTIDE SEQUENCE [LARGE SCALE GENOMIC DNA]</scope>
    <source>
        <strain evidence="3">Wikel</strain>
        <strain evidence="1">Wikel colony</strain>
    </source>
</reference>
<gene>
    <name evidence="1" type="ORF">IscW_ISCW019954</name>
</gene>
<name>B7PW78_IXOSC</name>
<reference evidence="2" key="2">
    <citation type="submission" date="2020-05" db="UniProtKB">
        <authorList>
            <consortium name="EnsemblMetazoa"/>
        </authorList>
    </citation>
    <scope>IDENTIFICATION</scope>
    <source>
        <strain evidence="2">wikel</strain>
    </source>
</reference>
<dbReference type="EnsemblMetazoa" id="ISCW019954-RA">
    <property type="protein sequence ID" value="ISCW019954-PA"/>
    <property type="gene ID" value="ISCW019954"/>
</dbReference>
<organism>
    <name type="scientific">Ixodes scapularis</name>
    <name type="common">Black-legged tick</name>
    <name type="synonym">Deer tick</name>
    <dbReference type="NCBI Taxonomy" id="6945"/>
    <lineage>
        <taxon>Eukaryota</taxon>
        <taxon>Metazoa</taxon>
        <taxon>Ecdysozoa</taxon>
        <taxon>Arthropoda</taxon>
        <taxon>Chelicerata</taxon>
        <taxon>Arachnida</taxon>
        <taxon>Acari</taxon>
        <taxon>Parasitiformes</taxon>
        <taxon>Ixodida</taxon>
        <taxon>Ixodoidea</taxon>
        <taxon>Ixodidae</taxon>
        <taxon>Ixodinae</taxon>
        <taxon>Ixodes</taxon>
    </lineage>
</organism>
<evidence type="ECO:0000313" key="3">
    <source>
        <dbReference type="Proteomes" id="UP000001555"/>
    </source>
</evidence>
<evidence type="ECO:0000313" key="1">
    <source>
        <dbReference type="EMBL" id="EEC10850.1"/>
    </source>
</evidence>
<dbReference type="Proteomes" id="UP000001555">
    <property type="component" value="Unassembled WGS sequence"/>
</dbReference>
<dbReference type="OrthoDB" id="10404232at2759"/>
<evidence type="ECO:0000313" key="2">
    <source>
        <dbReference type="EnsemblMetazoa" id="ISCW019954-PA"/>
    </source>
</evidence>
<sequence>CKINSTIRVHQLFLSVGLEKKEEESDHLDVIVDNEVKKVGEEPVLIGQILRECAKGLEVRVAKHEHFDNETAEYIIRRIWSGLKKAIKKTAQVVVNVGKAIIPKKVVSIVKDLFQKKMGEYALAEDKSSGSLVLALPKDMDDLGKALIEKGVHLCEACKMKKLGDAEMNFVEDFVSAF</sequence>
<dbReference type="VEuPathDB" id="VectorBase:ISCI019954"/>
<dbReference type="VEuPathDB" id="VectorBase:ISCP_038437"/>
<dbReference type="HOGENOM" id="CLU_129491_0_0_1"/>
<dbReference type="AlphaFoldDB" id="B7PW78"/>
<protein>
    <submittedName>
        <fullName evidence="1 2">Secreted protein, putative</fullName>
    </submittedName>
</protein>